<feature type="compositionally biased region" description="Polar residues" evidence="1">
    <location>
        <begin position="1"/>
        <end position="19"/>
    </location>
</feature>
<reference evidence="2" key="1">
    <citation type="submission" date="2022-01" db="EMBL/GenBank/DDBJ databases">
        <authorList>
            <person name="King R."/>
        </authorList>
    </citation>
    <scope>NUCLEOTIDE SEQUENCE</scope>
</reference>
<protein>
    <submittedName>
        <fullName evidence="2">Uncharacterized protein</fullName>
    </submittedName>
</protein>
<evidence type="ECO:0000313" key="3">
    <source>
        <dbReference type="Proteomes" id="UP001152798"/>
    </source>
</evidence>
<organism evidence="2 3">
    <name type="scientific">Nezara viridula</name>
    <name type="common">Southern green stink bug</name>
    <name type="synonym">Cimex viridulus</name>
    <dbReference type="NCBI Taxonomy" id="85310"/>
    <lineage>
        <taxon>Eukaryota</taxon>
        <taxon>Metazoa</taxon>
        <taxon>Ecdysozoa</taxon>
        <taxon>Arthropoda</taxon>
        <taxon>Hexapoda</taxon>
        <taxon>Insecta</taxon>
        <taxon>Pterygota</taxon>
        <taxon>Neoptera</taxon>
        <taxon>Paraneoptera</taxon>
        <taxon>Hemiptera</taxon>
        <taxon>Heteroptera</taxon>
        <taxon>Panheteroptera</taxon>
        <taxon>Pentatomomorpha</taxon>
        <taxon>Pentatomoidea</taxon>
        <taxon>Pentatomidae</taxon>
        <taxon>Pentatominae</taxon>
        <taxon>Nezara</taxon>
    </lineage>
</organism>
<gene>
    <name evidence="2" type="ORF">NEZAVI_LOCUS467</name>
</gene>
<dbReference type="Proteomes" id="UP001152798">
    <property type="component" value="Chromosome 1"/>
</dbReference>
<feature type="region of interest" description="Disordered" evidence="1">
    <location>
        <begin position="1"/>
        <end position="52"/>
    </location>
</feature>
<feature type="compositionally biased region" description="Polar residues" evidence="1">
    <location>
        <begin position="37"/>
        <end position="51"/>
    </location>
</feature>
<keyword evidence="3" id="KW-1185">Reference proteome</keyword>
<accession>A0A9P0E2S4</accession>
<proteinExistence type="predicted"/>
<dbReference type="AlphaFoldDB" id="A0A9P0E2S4"/>
<name>A0A9P0E2S4_NEZVI</name>
<evidence type="ECO:0000256" key="1">
    <source>
        <dbReference type="SAM" id="MobiDB-lite"/>
    </source>
</evidence>
<sequence>MALPITSRQRSWTQKNSMGQAEVRALKKRKNYDTTESEVSPLNGPSRSSPPNARLEIFRKILVGLRDEAVGRMNGVADRDRRGSDHGESPLIVLATYPKAASVGWERSICSCPRSILVTV</sequence>
<evidence type="ECO:0000313" key="2">
    <source>
        <dbReference type="EMBL" id="CAH1388975.1"/>
    </source>
</evidence>
<dbReference type="EMBL" id="OV725077">
    <property type="protein sequence ID" value="CAH1388975.1"/>
    <property type="molecule type" value="Genomic_DNA"/>
</dbReference>